<dbReference type="PANTHER" id="PTHR30204:SF69">
    <property type="entry name" value="MERR-FAMILY TRANSCRIPTIONAL REGULATOR"/>
    <property type="match status" value="1"/>
</dbReference>
<dbReference type="PRINTS" id="PR00040">
    <property type="entry name" value="HTHMERR"/>
</dbReference>
<evidence type="ECO:0000256" key="1">
    <source>
        <dbReference type="ARBA" id="ARBA00022491"/>
    </source>
</evidence>
<dbReference type="STRING" id="1304275.C41B8_13640"/>
<comment type="caution">
    <text evidence="6">The sequence shown here is derived from an EMBL/GenBank/DDBJ whole genome shotgun (WGS) entry which is preliminary data.</text>
</comment>
<name>A0A084IIX7_SALHC</name>
<keyword evidence="1" id="KW-0678">Repressor</keyword>
<evidence type="ECO:0000313" key="6">
    <source>
        <dbReference type="EMBL" id="KEZ76661.1"/>
    </source>
</evidence>
<dbReference type="InterPro" id="IPR009061">
    <property type="entry name" value="DNA-bd_dom_put_sf"/>
</dbReference>
<dbReference type="RefSeq" id="WP_037339291.1">
    <property type="nucleotide sequence ID" value="NZ_APNK01000024.1"/>
</dbReference>
<proteinExistence type="predicted"/>
<dbReference type="InterPro" id="IPR000551">
    <property type="entry name" value="MerR-type_HTH_dom"/>
</dbReference>
<keyword evidence="7" id="KW-1185">Reference proteome</keyword>
<keyword evidence="3" id="KW-0238">DNA-binding</keyword>
<dbReference type="GO" id="GO:0003700">
    <property type="term" value="F:DNA-binding transcription factor activity"/>
    <property type="evidence" value="ECO:0007669"/>
    <property type="project" value="InterPro"/>
</dbReference>
<dbReference type="SMART" id="SM00422">
    <property type="entry name" value="HTH_MERR"/>
    <property type="match status" value="1"/>
</dbReference>
<evidence type="ECO:0000259" key="5">
    <source>
        <dbReference type="PROSITE" id="PS50937"/>
    </source>
</evidence>
<evidence type="ECO:0000256" key="3">
    <source>
        <dbReference type="ARBA" id="ARBA00023125"/>
    </source>
</evidence>
<keyword evidence="4" id="KW-0804">Transcription</keyword>
<evidence type="ECO:0000313" key="7">
    <source>
        <dbReference type="Proteomes" id="UP000028302"/>
    </source>
</evidence>
<reference evidence="6 7" key="1">
    <citation type="submission" date="2013-03" db="EMBL/GenBank/DDBJ databases">
        <title>Salinisphaera hydrothermalis C41B8 Genome Sequencing.</title>
        <authorList>
            <person name="Li C."/>
            <person name="Lai Q."/>
            <person name="Shao Z."/>
        </authorList>
    </citation>
    <scope>NUCLEOTIDE SEQUENCE [LARGE SCALE GENOMIC DNA]</scope>
    <source>
        <strain evidence="6 7">C41B8</strain>
    </source>
</reference>
<dbReference type="GO" id="GO:0003677">
    <property type="term" value="F:DNA binding"/>
    <property type="evidence" value="ECO:0007669"/>
    <property type="project" value="UniProtKB-KW"/>
</dbReference>
<evidence type="ECO:0000256" key="4">
    <source>
        <dbReference type="ARBA" id="ARBA00023163"/>
    </source>
</evidence>
<dbReference type="OrthoDB" id="9808480at2"/>
<dbReference type="PROSITE" id="PS50937">
    <property type="entry name" value="HTH_MERR_2"/>
    <property type="match status" value="1"/>
</dbReference>
<protein>
    <submittedName>
        <fullName evidence="6">MerR family transcriptional regulator</fullName>
    </submittedName>
</protein>
<dbReference type="InterPro" id="IPR047057">
    <property type="entry name" value="MerR_fam"/>
</dbReference>
<dbReference type="Pfam" id="PF13411">
    <property type="entry name" value="MerR_1"/>
    <property type="match status" value="1"/>
</dbReference>
<sequence length="134" mass="15018">MFTIAEAARRAACPQSTIRYYERAGVLPPARRGDNGYRYFEADDIERLAFVNRARELGFSIASVRDLLRLADHPQQPCEAVDTLLDEQVRSVRQRIAKLQALETRLAHLQRACDGEHPVHECGILAALSDTDAA</sequence>
<accession>A0A084IIX7</accession>
<dbReference type="AlphaFoldDB" id="A0A084IIX7"/>
<dbReference type="EMBL" id="APNK01000024">
    <property type="protein sequence ID" value="KEZ76661.1"/>
    <property type="molecule type" value="Genomic_DNA"/>
</dbReference>
<organism evidence="6 7">
    <name type="scientific">Salinisphaera hydrothermalis (strain C41B8)</name>
    <dbReference type="NCBI Taxonomy" id="1304275"/>
    <lineage>
        <taxon>Bacteria</taxon>
        <taxon>Pseudomonadati</taxon>
        <taxon>Pseudomonadota</taxon>
        <taxon>Gammaproteobacteria</taxon>
        <taxon>Salinisphaerales</taxon>
        <taxon>Salinisphaeraceae</taxon>
        <taxon>Salinisphaera</taxon>
    </lineage>
</organism>
<keyword evidence="2" id="KW-0805">Transcription regulation</keyword>
<gene>
    <name evidence="6" type="ORF">C41B8_13640</name>
</gene>
<dbReference type="PANTHER" id="PTHR30204">
    <property type="entry name" value="REDOX-CYCLING DRUG-SENSING TRANSCRIPTIONAL ACTIVATOR SOXR"/>
    <property type="match status" value="1"/>
</dbReference>
<dbReference type="eggNOG" id="COG0789">
    <property type="taxonomic scope" value="Bacteria"/>
</dbReference>
<evidence type="ECO:0000256" key="2">
    <source>
        <dbReference type="ARBA" id="ARBA00023015"/>
    </source>
</evidence>
<dbReference type="Gene3D" id="1.10.1660.10">
    <property type="match status" value="1"/>
</dbReference>
<dbReference type="SUPFAM" id="SSF46955">
    <property type="entry name" value="Putative DNA-binding domain"/>
    <property type="match status" value="1"/>
</dbReference>
<dbReference type="Proteomes" id="UP000028302">
    <property type="component" value="Unassembled WGS sequence"/>
</dbReference>
<feature type="domain" description="HTH merR-type" evidence="5">
    <location>
        <begin position="1"/>
        <end position="70"/>
    </location>
</feature>